<dbReference type="RefSeq" id="XP_003030916.1">
    <property type="nucleotide sequence ID" value="XM_003030870.1"/>
</dbReference>
<dbReference type="Proteomes" id="UP000007431">
    <property type="component" value="Unassembled WGS sequence"/>
</dbReference>
<dbReference type="VEuPathDB" id="FungiDB:SCHCODRAFT_02506106"/>
<dbReference type="OrthoDB" id="3269456at2759"/>
<dbReference type="eggNOG" id="ENOG502SVAK">
    <property type="taxonomic scope" value="Eukaryota"/>
</dbReference>
<evidence type="ECO:0000313" key="2">
    <source>
        <dbReference type="Proteomes" id="UP000007431"/>
    </source>
</evidence>
<dbReference type="HOGENOM" id="CLU_366072_0_0_1"/>
<gene>
    <name evidence="1" type="ORF">SCHCODRAFT_235373</name>
</gene>
<dbReference type="AlphaFoldDB" id="D8Q7E7"/>
<reference evidence="1 2" key="1">
    <citation type="journal article" date="2010" name="Nat. Biotechnol.">
        <title>Genome sequence of the model mushroom Schizophyllum commune.</title>
        <authorList>
            <person name="Ohm R.A."/>
            <person name="de Jong J.F."/>
            <person name="Lugones L.G."/>
            <person name="Aerts A."/>
            <person name="Kothe E."/>
            <person name="Stajich J.E."/>
            <person name="de Vries R.P."/>
            <person name="Record E."/>
            <person name="Levasseur A."/>
            <person name="Baker S.E."/>
            <person name="Bartholomew K.A."/>
            <person name="Coutinho P.M."/>
            <person name="Erdmann S."/>
            <person name="Fowler T.J."/>
            <person name="Gathman A.C."/>
            <person name="Lombard V."/>
            <person name="Henrissat B."/>
            <person name="Knabe N."/>
            <person name="Kuees U."/>
            <person name="Lilly W.W."/>
            <person name="Lindquist E."/>
            <person name="Lucas S."/>
            <person name="Magnuson J.K."/>
            <person name="Piumi F."/>
            <person name="Raudaskoski M."/>
            <person name="Salamov A."/>
            <person name="Schmutz J."/>
            <person name="Schwarze F.W.M.R."/>
            <person name="vanKuyk P.A."/>
            <person name="Horton J.S."/>
            <person name="Grigoriev I.V."/>
            <person name="Woesten H.A.B."/>
        </authorList>
    </citation>
    <scope>NUCLEOTIDE SEQUENCE [LARGE SCALE GENOMIC DNA]</scope>
    <source>
        <strain evidence="2">H4-8 / FGSC 9210</strain>
    </source>
</reference>
<protein>
    <submittedName>
        <fullName evidence="1">Uncharacterized protein</fullName>
    </submittedName>
</protein>
<dbReference type="EMBL" id="GL377307">
    <property type="protein sequence ID" value="EFI96013.1"/>
    <property type="molecule type" value="Genomic_DNA"/>
</dbReference>
<sequence length="762" mass="83850">MATATDKFPRCYDFDAAEDRLEWLTSSRKAIAADSTLGAFLQTRVAVVDYQNGRARIASDILSSTELVLEVSGVVLDTDLPPVQRQLSENKARFVRQGLTIAGFDTDAFTDAVRDVESIRQLFERSVGGSVQKSDQIGTDLGPALCASMRYFSHRKDVEGKDIIPFSKDIDPYNHLQALTSDTFVHSRQNVVQYFEYDTDANTGTGRYTSCSPTAIKIGDLVTCKLSFVLVPMPRSGKHAWKMLNVLKAVALMDSSLTREAGTTATLEDFQVKDDKPPPLKRADLIRSFRSVLTLEDARAHEDALATGVDATAVAATTNRLRDALEDCNAERQRLRCIDLALRKRLAAIAASLSSIQRLPDDILRLVFKCIQTTFKNPYHCVDYFALTICAVSRRWRAVARSTATLWTHLSLRRARVVTVRGIPRRTTPWDHLPVLAALCASAPINIRWNWDFDVAPLVVISAQLPNIIQTLELTAQWESLAYLKSGVFLSLTRLDLTLCGGLYRFMLDHVNSLSHLAHLRVSYNDVGPFGPCKPSAPTLPNLRELSMQLIPGPPFSFISATLRGCSNISSLELRCTFANRAPGDGLSIHLKSLTSLVLADSACCLLRTIIAPGAESLSLSVVDNNDVHGSLFAAISDFVTTSACALSTLAFSRVWCTVYPDDMDRCLERMPAISNLHVHDSWDACAAGSFGEVVVQRLTRHDSLVLPNLLNADLRGPCHHYRARVASAITALWVSRTGERAKSGGVVAMKEFYSDIAGIDI</sequence>
<dbReference type="GeneID" id="9587435"/>
<dbReference type="InParanoid" id="D8Q7E7"/>
<name>D8Q7E7_SCHCM</name>
<dbReference type="KEGG" id="scm:SCHCO_02506106"/>
<accession>D8Q7E7</accession>
<dbReference type="InterPro" id="IPR032675">
    <property type="entry name" value="LRR_dom_sf"/>
</dbReference>
<dbReference type="Gene3D" id="1.20.1280.50">
    <property type="match status" value="1"/>
</dbReference>
<dbReference type="Gene3D" id="3.80.10.10">
    <property type="entry name" value="Ribonuclease Inhibitor"/>
    <property type="match status" value="1"/>
</dbReference>
<evidence type="ECO:0000313" key="1">
    <source>
        <dbReference type="EMBL" id="EFI96013.1"/>
    </source>
</evidence>
<organism evidence="2">
    <name type="scientific">Schizophyllum commune (strain H4-8 / FGSC 9210)</name>
    <name type="common">Split gill fungus</name>
    <dbReference type="NCBI Taxonomy" id="578458"/>
    <lineage>
        <taxon>Eukaryota</taxon>
        <taxon>Fungi</taxon>
        <taxon>Dikarya</taxon>
        <taxon>Basidiomycota</taxon>
        <taxon>Agaricomycotina</taxon>
        <taxon>Agaricomycetes</taxon>
        <taxon>Agaricomycetidae</taxon>
        <taxon>Agaricales</taxon>
        <taxon>Schizophyllaceae</taxon>
        <taxon>Schizophyllum</taxon>
    </lineage>
</organism>
<proteinExistence type="predicted"/>
<keyword evidence="2" id="KW-1185">Reference proteome</keyword>
<dbReference type="SUPFAM" id="SSF52047">
    <property type="entry name" value="RNI-like"/>
    <property type="match status" value="1"/>
</dbReference>